<dbReference type="InterPro" id="IPR000150">
    <property type="entry name" value="Cof"/>
</dbReference>
<dbReference type="InterPro" id="IPR036412">
    <property type="entry name" value="HAD-like_sf"/>
</dbReference>
<accession>A0A2G3PNV3</accession>
<dbReference type="NCBIfam" id="TIGR01484">
    <property type="entry name" value="HAD-SF-IIB"/>
    <property type="match status" value="1"/>
</dbReference>
<dbReference type="InterPro" id="IPR023214">
    <property type="entry name" value="HAD_sf"/>
</dbReference>
<dbReference type="PROSITE" id="PS01228">
    <property type="entry name" value="COF_1"/>
    <property type="match status" value="1"/>
</dbReference>
<dbReference type="EMBL" id="PEBD01000005">
    <property type="protein sequence ID" value="PHV67451.1"/>
    <property type="molecule type" value="Genomic_DNA"/>
</dbReference>
<comment type="caution">
    <text evidence="2">The sequence shown here is derived from an EMBL/GenBank/DDBJ whole genome shotgun (WGS) entry which is preliminary data.</text>
</comment>
<evidence type="ECO:0000256" key="1">
    <source>
        <dbReference type="SAM" id="MobiDB-lite"/>
    </source>
</evidence>
<evidence type="ECO:0000313" key="2">
    <source>
        <dbReference type="EMBL" id="PHV67451.1"/>
    </source>
</evidence>
<protein>
    <submittedName>
        <fullName evidence="2">Haloacid dehalogenase</fullName>
    </submittedName>
</protein>
<name>A0A2G3PNV3_WILMA</name>
<dbReference type="PANTHER" id="PTHR10000">
    <property type="entry name" value="PHOSPHOSERINE PHOSPHATASE"/>
    <property type="match status" value="1"/>
</dbReference>
<dbReference type="SUPFAM" id="SSF56784">
    <property type="entry name" value="HAD-like"/>
    <property type="match status" value="1"/>
</dbReference>
<evidence type="ECO:0000313" key="3">
    <source>
        <dbReference type="Proteomes" id="UP000225108"/>
    </source>
</evidence>
<sequence>MLHPIGRSTGVRPGQPPEPLSRAPGRITAWHHARVSIRLLATDLDGTLLTSRRTISERSAAAMAAAATAGIRVVWATARAQHSVHNLAVDSGFRGYAVAANGAVLIDLTDGEATIFDVQAMAPEVAGTAIEQVRTLFPGTVFAVVGPTRFIADPAYAALCVYADHHRDPLTMEMSSTASLDDEPIVKVVARHAHIPSVDLFRQVAQAGIPGVTPTHSGAPYVEMAAEGVSKASGLARLCDAWGIDSTEVAACGDAINDLPMLEWAGLALCPANGSPDARAAADHILATNDDDGVARYLEVLVDAAGDAG</sequence>
<dbReference type="Gene3D" id="3.30.1240.10">
    <property type="match status" value="1"/>
</dbReference>
<dbReference type="GO" id="GO:0016791">
    <property type="term" value="F:phosphatase activity"/>
    <property type="evidence" value="ECO:0007669"/>
    <property type="project" value="UniProtKB-ARBA"/>
</dbReference>
<dbReference type="AlphaFoldDB" id="A0A2G3PNV3"/>
<dbReference type="Pfam" id="PF08282">
    <property type="entry name" value="Hydrolase_3"/>
    <property type="match status" value="1"/>
</dbReference>
<proteinExistence type="predicted"/>
<dbReference type="InterPro" id="IPR006379">
    <property type="entry name" value="HAD-SF_hydro_IIB"/>
</dbReference>
<organism evidence="2 3">
    <name type="scientific">Williamsia marianensis</name>
    <dbReference type="NCBI Taxonomy" id="85044"/>
    <lineage>
        <taxon>Bacteria</taxon>
        <taxon>Bacillati</taxon>
        <taxon>Actinomycetota</taxon>
        <taxon>Actinomycetes</taxon>
        <taxon>Mycobacteriales</taxon>
        <taxon>Nocardiaceae</taxon>
        <taxon>Williamsia</taxon>
    </lineage>
</organism>
<dbReference type="GO" id="GO:0000287">
    <property type="term" value="F:magnesium ion binding"/>
    <property type="evidence" value="ECO:0007669"/>
    <property type="project" value="TreeGrafter"/>
</dbReference>
<dbReference type="PANTHER" id="PTHR10000:SF8">
    <property type="entry name" value="HAD SUPERFAMILY HYDROLASE-LIKE, TYPE 3"/>
    <property type="match status" value="1"/>
</dbReference>
<feature type="region of interest" description="Disordered" evidence="1">
    <location>
        <begin position="1"/>
        <end position="25"/>
    </location>
</feature>
<dbReference type="GO" id="GO:0005829">
    <property type="term" value="C:cytosol"/>
    <property type="evidence" value="ECO:0007669"/>
    <property type="project" value="TreeGrafter"/>
</dbReference>
<dbReference type="NCBIfam" id="TIGR00099">
    <property type="entry name" value="Cof-subfamily"/>
    <property type="match status" value="1"/>
</dbReference>
<dbReference type="Proteomes" id="UP000225108">
    <property type="component" value="Unassembled WGS sequence"/>
</dbReference>
<gene>
    <name evidence="2" type="ORF">CSW57_07005</name>
</gene>
<dbReference type="Gene3D" id="3.40.50.1000">
    <property type="entry name" value="HAD superfamily/HAD-like"/>
    <property type="match status" value="1"/>
</dbReference>
<reference evidence="2 3" key="1">
    <citation type="submission" date="2017-10" db="EMBL/GenBank/DDBJ databases">
        <title>The draft genome sequence of Williamsia sp. BULT 1.1 isolated from the semi-arid grassland soils from South Africa.</title>
        <authorList>
            <person name="Kabwe M.H."/>
            <person name="Govender N."/>
            <person name="Mutseka Lunga P."/>
            <person name="Vikram S."/>
            <person name="Makhalanyane T.P."/>
        </authorList>
    </citation>
    <scope>NUCLEOTIDE SEQUENCE [LARGE SCALE GENOMIC DNA]</scope>
    <source>
        <strain evidence="2 3">BULT 1.1</strain>
    </source>
</reference>